<feature type="transmembrane region" description="Helical" evidence="1">
    <location>
        <begin position="121"/>
        <end position="138"/>
    </location>
</feature>
<sequence>MAVQSPRQEDDECNQDTGLQYFKDLWLKMFGIWHSDHVARNIITQLDLGFKEIIDTEKVSFYSTPSLHIHRSLFRSQSQRDKDIKMEDFNYGIGSITMMLLVVALQFLGPLGMPPVQPPPAYIGLVFAFVLIAIYVYLSHATK</sequence>
<organism evidence="2 3">
    <name type="scientific">Hibiscus sabdariffa</name>
    <name type="common">roselle</name>
    <dbReference type="NCBI Taxonomy" id="183260"/>
    <lineage>
        <taxon>Eukaryota</taxon>
        <taxon>Viridiplantae</taxon>
        <taxon>Streptophyta</taxon>
        <taxon>Embryophyta</taxon>
        <taxon>Tracheophyta</taxon>
        <taxon>Spermatophyta</taxon>
        <taxon>Magnoliopsida</taxon>
        <taxon>eudicotyledons</taxon>
        <taxon>Gunneridae</taxon>
        <taxon>Pentapetalae</taxon>
        <taxon>rosids</taxon>
        <taxon>malvids</taxon>
        <taxon>Malvales</taxon>
        <taxon>Malvaceae</taxon>
        <taxon>Malvoideae</taxon>
        <taxon>Hibiscus</taxon>
    </lineage>
</organism>
<reference evidence="2 3" key="1">
    <citation type="journal article" date="2024" name="G3 (Bethesda)">
        <title>Genome assembly of Hibiscus sabdariffa L. provides insights into metabolisms of medicinal natural products.</title>
        <authorList>
            <person name="Kim T."/>
        </authorList>
    </citation>
    <scope>NUCLEOTIDE SEQUENCE [LARGE SCALE GENOMIC DNA]</scope>
    <source>
        <strain evidence="2">TK-2024</strain>
        <tissue evidence="2">Old leaves</tissue>
    </source>
</reference>
<keyword evidence="1" id="KW-1133">Transmembrane helix</keyword>
<dbReference type="Proteomes" id="UP001472677">
    <property type="component" value="Unassembled WGS sequence"/>
</dbReference>
<evidence type="ECO:0000313" key="3">
    <source>
        <dbReference type="Proteomes" id="UP001472677"/>
    </source>
</evidence>
<evidence type="ECO:0000313" key="2">
    <source>
        <dbReference type="EMBL" id="KAK8589739.1"/>
    </source>
</evidence>
<accession>A0ABR2G0D0</accession>
<keyword evidence="1" id="KW-0812">Transmembrane</keyword>
<dbReference type="EMBL" id="JBBPBM010000004">
    <property type="protein sequence ID" value="KAK8589739.1"/>
    <property type="molecule type" value="Genomic_DNA"/>
</dbReference>
<evidence type="ECO:0000256" key="1">
    <source>
        <dbReference type="SAM" id="Phobius"/>
    </source>
</evidence>
<keyword evidence="1" id="KW-0472">Membrane</keyword>
<comment type="caution">
    <text evidence="2">The sequence shown here is derived from an EMBL/GenBank/DDBJ whole genome shotgun (WGS) entry which is preliminary data.</text>
</comment>
<name>A0ABR2G0D0_9ROSI</name>
<feature type="transmembrane region" description="Helical" evidence="1">
    <location>
        <begin position="89"/>
        <end position="109"/>
    </location>
</feature>
<keyword evidence="3" id="KW-1185">Reference proteome</keyword>
<gene>
    <name evidence="2" type="ORF">V6N12_024130</name>
</gene>
<protein>
    <submittedName>
        <fullName evidence="2">Uncharacterized protein</fullName>
    </submittedName>
</protein>
<proteinExistence type="predicted"/>